<dbReference type="Proteomes" id="UP000257109">
    <property type="component" value="Unassembled WGS sequence"/>
</dbReference>
<evidence type="ECO:0000313" key="1">
    <source>
        <dbReference type="EMBL" id="RDY03786.1"/>
    </source>
</evidence>
<sequence>MEEEDTVPLIIGQPFLVIGRAVINVKKGELIIRLCVGPQIHLGQIENQIVQHTTPPPQERRMCSEISRGGYGTHNIQKEIAGLWKQPNRTSHDLTRGL</sequence>
<name>A0A371HLV5_MUCPR</name>
<dbReference type="AlphaFoldDB" id="A0A371HLV5"/>
<proteinExistence type="predicted"/>
<organism evidence="1 2">
    <name type="scientific">Mucuna pruriens</name>
    <name type="common">Velvet bean</name>
    <name type="synonym">Dolichos pruriens</name>
    <dbReference type="NCBI Taxonomy" id="157652"/>
    <lineage>
        <taxon>Eukaryota</taxon>
        <taxon>Viridiplantae</taxon>
        <taxon>Streptophyta</taxon>
        <taxon>Embryophyta</taxon>
        <taxon>Tracheophyta</taxon>
        <taxon>Spermatophyta</taxon>
        <taxon>Magnoliopsida</taxon>
        <taxon>eudicotyledons</taxon>
        <taxon>Gunneridae</taxon>
        <taxon>Pentapetalae</taxon>
        <taxon>rosids</taxon>
        <taxon>fabids</taxon>
        <taxon>Fabales</taxon>
        <taxon>Fabaceae</taxon>
        <taxon>Papilionoideae</taxon>
        <taxon>50 kb inversion clade</taxon>
        <taxon>NPAAA clade</taxon>
        <taxon>indigoferoid/millettioid clade</taxon>
        <taxon>Phaseoleae</taxon>
        <taxon>Mucuna</taxon>
    </lineage>
</organism>
<evidence type="ECO:0000313" key="2">
    <source>
        <dbReference type="Proteomes" id="UP000257109"/>
    </source>
</evidence>
<comment type="caution">
    <text evidence="1">The sequence shown here is derived from an EMBL/GenBank/DDBJ whole genome shotgun (WGS) entry which is preliminary data.</text>
</comment>
<gene>
    <name evidence="1" type="ORF">CR513_12592</name>
</gene>
<dbReference type="EMBL" id="QJKJ01002211">
    <property type="protein sequence ID" value="RDY03786.1"/>
    <property type="molecule type" value="Genomic_DNA"/>
</dbReference>
<keyword evidence="2" id="KW-1185">Reference proteome</keyword>
<accession>A0A371HLV5</accession>
<reference evidence="1" key="1">
    <citation type="submission" date="2018-05" db="EMBL/GenBank/DDBJ databases">
        <title>Draft genome of Mucuna pruriens seed.</title>
        <authorList>
            <person name="Nnadi N.E."/>
            <person name="Vos R."/>
            <person name="Hasami M.H."/>
            <person name="Devisetty U.K."/>
            <person name="Aguiy J.C."/>
        </authorList>
    </citation>
    <scope>NUCLEOTIDE SEQUENCE [LARGE SCALE GENOMIC DNA]</scope>
    <source>
        <strain evidence="1">JCA_2017</strain>
    </source>
</reference>
<protein>
    <submittedName>
        <fullName evidence="1">Uncharacterized protein</fullName>
    </submittedName>
</protein>
<feature type="non-terminal residue" evidence="1">
    <location>
        <position position="1"/>
    </location>
</feature>